<dbReference type="InterPro" id="IPR025552">
    <property type="entry name" value="YkyB"/>
</dbReference>
<accession>A0A0V8JN45</accession>
<dbReference type="Proteomes" id="UP000053681">
    <property type="component" value="Unassembled WGS sequence"/>
</dbReference>
<dbReference type="EMBL" id="LNQP01000030">
    <property type="protein sequence ID" value="KSU88016.1"/>
    <property type="molecule type" value="Genomic_DNA"/>
</dbReference>
<protein>
    <recommendedName>
        <fullName evidence="3">YkyB-like protein</fullName>
    </recommendedName>
</protein>
<reference evidence="1 2" key="1">
    <citation type="submission" date="2015-11" db="EMBL/GenBank/DDBJ databases">
        <title>Bacillus caseinolyticus sp nov.</title>
        <authorList>
            <person name="Dastager S.G."/>
            <person name="Mawlankar R."/>
        </authorList>
    </citation>
    <scope>NUCLEOTIDE SEQUENCE [LARGE SCALE GENOMIC DNA]</scope>
    <source>
        <strain evidence="1 2">SGD-V-76</strain>
    </source>
</reference>
<sequence length="156" mass="17659">MPHSTNQETFNPSTAEIAQAIFTVNRHAKAAPDPKQLYTLKKLALEQLISEGKAKKEGLHFSPNPGKSQQKSDVLVSVGDYFFHMPPKKEDFKELTHLGHLNHQYRNPKTTMSLSYAKRLLSKYTGFLLSAPNPVQPSNVRKRQAPVFKPLGKSYW</sequence>
<dbReference type="AlphaFoldDB" id="A0A0V8JN45"/>
<evidence type="ECO:0000313" key="2">
    <source>
        <dbReference type="Proteomes" id="UP000053681"/>
    </source>
</evidence>
<comment type="caution">
    <text evidence="1">The sequence shown here is derived from an EMBL/GenBank/DDBJ whole genome shotgun (WGS) entry which is preliminary data.</text>
</comment>
<dbReference type="RefSeq" id="WP_025909202.1">
    <property type="nucleotide sequence ID" value="NZ_KQ758646.1"/>
</dbReference>
<proteinExistence type="predicted"/>
<evidence type="ECO:0008006" key="3">
    <source>
        <dbReference type="Google" id="ProtNLM"/>
    </source>
</evidence>
<gene>
    <name evidence="1" type="ORF">AS180_09915</name>
</gene>
<dbReference type="Pfam" id="PF14177">
    <property type="entry name" value="YkyB"/>
    <property type="match status" value="1"/>
</dbReference>
<dbReference type="GeneID" id="93681722"/>
<organism evidence="1 2">
    <name type="scientific">Priestia veravalensis</name>
    <dbReference type="NCBI Taxonomy" id="1414648"/>
    <lineage>
        <taxon>Bacteria</taxon>
        <taxon>Bacillati</taxon>
        <taxon>Bacillota</taxon>
        <taxon>Bacilli</taxon>
        <taxon>Bacillales</taxon>
        <taxon>Bacillaceae</taxon>
        <taxon>Priestia</taxon>
    </lineage>
</organism>
<keyword evidence="2" id="KW-1185">Reference proteome</keyword>
<name>A0A0V8JN45_9BACI</name>
<evidence type="ECO:0000313" key="1">
    <source>
        <dbReference type="EMBL" id="KSU88016.1"/>
    </source>
</evidence>